<protein>
    <recommendedName>
        <fullName evidence="3">ABC-2 family transporter protein</fullName>
    </recommendedName>
</protein>
<gene>
    <name evidence="2" type="ORF">KL86CLO1_10212</name>
</gene>
<keyword evidence="1" id="KW-0472">Membrane</keyword>
<feature type="transmembrane region" description="Helical" evidence="1">
    <location>
        <begin position="181"/>
        <end position="204"/>
    </location>
</feature>
<organism evidence="2">
    <name type="scientific">uncultured Eubacteriales bacterium</name>
    <dbReference type="NCBI Taxonomy" id="172733"/>
    <lineage>
        <taxon>Bacteria</taxon>
        <taxon>Bacillati</taxon>
        <taxon>Bacillota</taxon>
        <taxon>Clostridia</taxon>
        <taxon>Eubacteriales</taxon>
        <taxon>environmental samples</taxon>
    </lineage>
</organism>
<feature type="transmembrane region" description="Helical" evidence="1">
    <location>
        <begin position="42"/>
        <end position="62"/>
    </location>
</feature>
<dbReference type="PANTHER" id="PTHR41309:SF2">
    <property type="entry name" value="MEMBRANE PROTEIN"/>
    <property type="match status" value="1"/>
</dbReference>
<sequence length="214" mass="22810">MMGFVYKDFLVLRRQILLYLLFVGVYAALVISGVFGPYILPALLVVIGLMLPMSSMSYDDLARWDKYAAATPFGRQGIVAGKYLFALLCILGSAVLVLILMLALSLTGLMEASAAETCLTVLGCIGSALTLDAILLPLLFKFGTEKSRVILMILFAAVFGGSAVVGSLTEKFSPLPAPPSWLLASLPVTLALIAVGGFVVSYFVSQAIFAKKEL</sequence>
<proteinExistence type="predicted"/>
<dbReference type="EMBL" id="FLUN01000001">
    <property type="protein sequence ID" value="SBV92159.1"/>
    <property type="molecule type" value="Genomic_DNA"/>
</dbReference>
<feature type="transmembrane region" description="Helical" evidence="1">
    <location>
        <begin position="119"/>
        <end position="140"/>
    </location>
</feature>
<dbReference type="AlphaFoldDB" id="A0A212IY75"/>
<feature type="transmembrane region" description="Helical" evidence="1">
    <location>
        <begin position="16"/>
        <end position="36"/>
    </location>
</feature>
<feature type="transmembrane region" description="Helical" evidence="1">
    <location>
        <begin position="149"/>
        <end position="169"/>
    </location>
</feature>
<feature type="transmembrane region" description="Helical" evidence="1">
    <location>
        <begin position="83"/>
        <end position="107"/>
    </location>
</feature>
<evidence type="ECO:0000256" key="1">
    <source>
        <dbReference type="SAM" id="Phobius"/>
    </source>
</evidence>
<reference evidence="2" key="1">
    <citation type="submission" date="2016-04" db="EMBL/GenBank/DDBJ databases">
        <authorList>
            <person name="Evans L.H."/>
            <person name="Alamgir A."/>
            <person name="Owens N."/>
            <person name="Weber N.D."/>
            <person name="Virtaneva K."/>
            <person name="Barbian K."/>
            <person name="Babar A."/>
            <person name="Rosenke K."/>
        </authorList>
    </citation>
    <scope>NUCLEOTIDE SEQUENCE</scope>
    <source>
        <strain evidence="2">86</strain>
    </source>
</reference>
<accession>A0A212IY75</accession>
<keyword evidence="1" id="KW-0812">Transmembrane</keyword>
<evidence type="ECO:0008006" key="3">
    <source>
        <dbReference type="Google" id="ProtNLM"/>
    </source>
</evidence>
<keyword evidence="1" id="KW-1133">Transmembrane helix</keyword>
<dbReference type="InterPro" id="IPR025699">
    <property type="entry name" value="ABC2_memb-like"/>
</dbReference>
<evidence type="ECO:0000313" key="2">
    <source>
        <dbReference type="EMBL" id="SBV92159.1"/>
    </source>
</evidence>
<name>A0A212IY75_9FIRM</name>
<dbReference type="Pfam" id="PF13346">
    <property type="entry name" value="ABC2_membrane_5"/>
    <property type="match status" value="1"/>
</dbReference>
<dbReference type="PANTHER" id="PTHR41309">
    <property type="entry name" value="MEMBRANE PROTEIN-RELATED"/>
    <property type="match status" value="1"/>
</dbReference>